<feature type="transmembrane region" description="Helical" evidence="9">
    <location>
        <begin position="191"/>
        <end position="217"/>
    </location>
</feature>
<keyword evidence="2" id="KW-1003">Cell membrane</keyword>
<evidence type="ECO:0000256" key="9">
    <source>
        <dbReference type="SAM" id="Phobius"/>
    </source>
</evidence>
<evidence type="ECO:0000313" key="12">
    <source>
        <dbReference type="Proteomes" id="UP000593567"/>
    </source>
</evidence>
<evidence type="ECO:0000256" key="6">
    <source>
        <dbReference type="ARBA" id="ARBA00023136"/>
    </source>
</evidence>
<evidence type="ECO:0000256" key="2">
    <source>
        <dbReference type="ARBA" id="ARBA00022475"/>
    </source>
</evidence>
<evidence type="ECO:0000256" key="7">
    <source>
        <dbReference type="ARBA" id="ARBA00023170"/>
    </source>
</evidence>
<feature type="transmembrane region" description="Helical" evidence="9">
    <location>
        <begin position="66"/>
        <end position="86"/>
    </location>
</feature>
<name>A0A7J7JWZ2_BUGNE</name>
<dbReference type="GO" id="GO:0005886">
    <property type="term" value="C:plasma membrane"/>
    <property type="evidence" value="ECO:0007669"/>
    <property type="project" value="UniProtKB-SubCell"/>
</dbReference>
<feature type="domain" description="G-protein coupled receptors family 1 profile" evidence="10">
    <location>
        <begin position="46"/>
        <end position="295"/>
    </location>
</feature>
<dbReference type="SUPFAM" id="SSF81321">
    <property type="entry name" value="Family A G protein-coupled receptor-like"/>
    <property type="match status" value="1"/>
</dbReference>
<feature type="transmembrane region" description="Helical" evidence="9">
    <location>
        <begin position="35"/>
        <end position="54"/>
    </location>
</feature>
<evidence type="ECO:0000313" key="11">
    <source>
        <dbReference type="EMBL" id="KAF6030930.1"/>
    </source>
</evidence>
<comment type="subcellular location">
    <subcellularLocation>
        <location evidence="1">Cell membrane</location>
        <topology evidence="1">Multi-pass membrane protein</topology>
    </subcellularLocation>
</comment>
<reference evidence="11" key="1">
    <citation type="submission" date="2020-06" db="EMBL/GenBank/DDBJ databases">
        <title>Draft genome of Bugula neritina, a colonial animal packing powerful symbionts and potential medicines.</title>
        <authorList>
            <person name="Rayko M."/>
        </authorList>
    </citation>
    <scope>NUCLEOTIDE SEQUENCE [LARGE SCALE GENOMIC DNA]</scope>
    <source>
        <strain evidence="11">Kwan_BN1</strain>
    </source>
</reference>
<evidence type="ECO:0000256" key="4">
    <source>
        <dbReference type="ARBA" id="ARBA00022989"/>
    </source>
</evidence>
<keyword evidence="5" id="KW-0297">G-protein coupled receptor</keyword>
<dbReference type="Proteomes" id="UP000593567">
    <property type="component" value="Unassembled WGS sequence"/>
</dbReference>
<dbReference type="EMBL" id="VXIV02001655">
    <property type="protein sequence ID" value="KAF6030930.1"/>
    <property type="molecule type" value="Genomic_DNA"/>
</dbReference>
<keyword evidence="12" id="KW-1185">Reference proteome</keyword>
<evidence type="ECO:0000256" key="5">
    <source>
        <dbReference type="ARBA" id="ARBA00023040"/>
    </source>
</evidence>
<dbReference type="CDD" id="cd00637">
    <property type="entry name" value="7tm_classA_rhodopsin-like"/>
    <property type="match status" value="1"/>
</dbReference>
<dbReference type="AlphaFoldDB" id="A0A7J7JWZ2"/>
<proteinExistence type="predicted"/>
<comment type="caution">
    <text evidence="11">The sequence shown here is derived from an EMBL/GenBank/DDBJ whole genome shotgun (WGS) entry which is preliminary data.</text>
</comment>
<feature type="transmembrane region" description="Helical" evidence="9">
    <location>
        <begin position="151"/>
        <end position="171"/>
    </location>
</feature>
<dbReference type="GO" id="GO:0004930">
    <property type="term" value="F:G protein-coupled receptor activity"/>
    <property type="evidence" value="ECO:0007669"/>
    <property type="project" value="UniProtKB-KW"/>
</dbReference>
<keyword evidence="3 9" id="KW-0812">Transmembrane</keyword>
<evidence type="ECO:0000259" key="10">
    <source>
        <dbReference type="PROSITE" id="PS50262"/>
    </source>
</evidence>
<evidence type="ECO:0000256" key="1">
    <source>
        <dbReference type="ARBA" id="ARBA00004651"/>
    </source>
</evidence>
<evidence type="ECO:0000256" key="8">
    <source>
        <dbReference type="ARBA" id="ARBA00023224"/>
    </source>
</evidence>
<organism evidence="11 12">
    <name type="scientific">Bugula neritina</name>
    <name type="common">Brown bryozoan</name>
    <name type="synonym">Sertularia neritina</name>
    <dbReference type="NCBI Taxonomy" id="10212"/>
    <lineage>
        <taxon>Eukaryota</taxon>
        <taxon>Metazoa</taxon>
        <taxon>Spiralia</taxon>
        <taxon>Lophotrochozoa</taxon>
        <taxon>Bryozoa</taxon>
        <taxon>Gymnolaemata</taxon>
        <taxon>Cheilostomatida</taxon>
        <taxon>Flustrina</taxon>
        <taxon>Buguloidea</taxon>
        <taxon>Bugulidae</taxon>
        <taxon>Bugula</taxon>
    </lineage>
</organism>
<dbReference type="InterPro" id="IPR000276">
    <property type="entry name" value="GPCR_Rhodpsn"/>
</dbReference>
<feature type="transmembrane region" description="Helical" evidence="9">
    <location>
        <begin position="272"/>
        <end position="298"/>
    </location>
</feature>
<dbReference type="Pfam" id="PF00001">
    <property type="entry name" value="7tm_1"/>
    <property type="match status" value="1"/>
</dbReference>
<dbReference type="Gene3D" id="1.20.1070.10">
    <property type="entry name" value="Rhodopsin 7-helix transmembrane proteins"/>
    <property type="match status" value="1"/>
</dbReference>
<sequence>MFSESLVYDKMNISNDSILCENITILCRYEVVSKFTVTLNLFSIIISALHIGLLTNVHKLLRKKYYWILIHIGVSDIVTSISYILTFNCEFTKFIFTRTEDIARNIILGVTTFTISLATIRSYILTLANYERYTAICSPFSYNTNKIVKHMEWCFIATWMIIPAIYTVLQVSTSHRPCLNDFGTVLLQPSIPRAIVIACLITPSILVTATCLGKFGLELKKMNKRFSQPITDPYLRKAGTYVLVTSFMFYLSNIPGLVCFCLNPLSNYYDEVLAILTWFAGVYHALYGIFNVFLYVYLNPNYWKYLAKLLRCKKLQAKFSQNQTLVCNEL</sequence>
<gene>
    <name evidence="11" type="ORF">EB796_010762</name>
</gene>
<dbReference type="InterPro" id="IPR017452">
    <property type="entry name" value="GPCR_Rhodpsn_7TM"/>
</dbReference>
<accession>A0A7J7JWZ2</accession>
<feature type="transmembrane region" description="Helical" evidence="9">
    <location>
        <begin position="238"/>
        <end position="266"/>
    </location>
</feature>
<keyword evidence="7" id="KW-0675">Receptor</keyword>
<dbReference type="PANTHER" id="PTHR24249:SF411">
    <property type="entry name" value="G-PROTEIN COUPLED RECEPTORS FAMILY 1 PROFILE DOMAIN-CONTAINING PROTEIN"/>
    <property type="match status" value="1"/>
</dbReference>
<dbReference type="PROSITE" id="PS50262">
    <property type="entry name" value="G_PROTEIN_RECEP_F1_2"/>
    <property type="match status" value="1"/>
</dbReference>
<dbReference type="PANTHER" id="PTHR24249">
    <property type="entry name" value="HISTAMINE RECEPTOR-RELATED G-PROTEIN COUPLED RECEPTOR"/>
    <property type="match status" value="1"/>
</dbReference>
<keyword evidence="6 9" id="KW-0472">Membrane</keyword>
<dbReference type="InterPro" id="IPR050569">
    <property type="entry name" value="TAAR"/>
</dbReference>
<keyword evidence="8" id="KW-0807">Transducer</keyword>
<protein>
    <recommendedName>
        <fullName evidence="10">G-protein coupled receptors family 1 profile domain-containing protein</fullName>
    </recommendedName>
</protein>
<evidence type="ECO:0000256" key="3">
    <source>
        <dbReference type="ARBA" id="ARBA00022692"/>
    </source>
</evidence>
<keyword evidence="4 9" id="KW-1133">Transmembrane helix</keyword>
<feature type="transmembrane region" description="Helical" evidence="9">
    <location>
        <begin position="106"/>
        <end position="130"/>
    </location>
</feature>